<dbReference type="Pfam" id="PF00106">
    <property type="entry name" value="adh_short"/>
    <property type="match status" value="1"/>
</dbReference>
<keyword evidence="3" id="KW-1185">Reference proteome</keyword>
<dbReference type="InterPro" id="IPR002347">
    <property type="entry name" value="SDR_fam"/>
</dbReference>
<evidence type="ECO:0000313" key="3">
    <source>
        <dbReference type="Proteomes" id="UP000649617"/>
    </source>
</evidence>
<dbReference type="Proteomes" id="UP000649617">
    <property type="component" value="Unassembled WGS sequence"/>
</dbReference>
<evidence type="ECO:0000313" key="2">
    <source>
        <dbReference type="EMBL" id="CAE7559665.1"/>
    </source>
</evidence>
<proteinExistence type="predicted"/>
<dbReference type="Gene3D" id="3.40.50.720">
    <property type="entry name" value="NAD(P)-binding Rossmann-like Domain"/>
    <property type="match status" value="2"/>
</dbReference>
<dbReference type="EMBL" id="CAJNIZ010035480">
    <property type="protein sequence ID" value="CAE7559665.1"/>
    <property type="molecule type" value="Genomic_DNA"/>
</dbReference>
<dbReference type="InterPro" id="IPR051468">
    <property type="entry name" value="Fungal_SecMetab_SDRs"/>
</dbReference>
<dbReference type="GO" id="GO:0005737">
    <property type="term" value="C:cytoplasm"/>
    <property type="evidence" value="ECO:0007669"/>
    <property type="project" value="TreeGrafter"/>
</dbReference>
<dbReference type="InterPro" id="IPR036291">
    <property type="entry name" value="NAD(P)-bd_dom_sf"/>
</dbReference>
<dbReference type="GO" id="GO:0016491">
    <property type="term" value="F:oxidoreductase activity"/>
    <property type="evidence" value="ECO:0007669"/>
    <property type="project" value="TreeGrafter"/>
</dbReference>
<sequence>MLDKDVALKAAGLSSTELADCVSVLWRLHEAEESGILDPNANCLRPLRKILSIHLHKTYSHLPQKSAIDESERRRAEKDRKRERRQRQLEADKRFQENSQLRASRLAKLQALEEEDAGMLKGQLRIPDGPSMEATCEGAEGEGGADEVEQEYCRQQACYICKVRFSERHHFYSHLCPACASLNFEKRNQARDLSGRTALVTGARVKIGFQVATKLLRMGARVLATTRFPQDARKRYMAEPDAEQWLDRLQIIGADFRFLAGVEAMCLQLRRREQYLDIIVNNACQTIRRPAAYYAHLLHEEAQPYPSLTRGPLLQLESSLAESLADEALSLPPSGMGSSAALSQLLVLEEDRLKEEAVALPAGARDVNGQQLDLRSTNSWLLKLGEVETPEAVEVFCINAMAPFILNSRLRPLLESSPHPDRYVVNVSAMEGKFYRYKQPTHPHTNMAKAALNMMTRTSAEDMAMSSGIYMNSVDTGWINDENPLPTAQRIAESHQFQTPIDEVDAAARILDPVLGGMEAVASGYVMGRRPRKGAGVEERDSGPMWGCFLKDYKPTEW</sequence>
<dbReference type="OrthoDB" id="191139at2759"/>
<gene>
    <name evidence="2" type="ORF">SPIL2461_LOCUS14945</name>
</gene>
<accession>A0A812U809</accession>
<feature type="compositionally biased region" description="Basic and acidic residues" evidence="1">
    <location>
        <begin position="67"/>
        <end position="95"/>
    </location>
</feature>
<evidence type="ECO:0000256" key="1">
    <source>
        <dbReference type="SAM" id="MobiDB-lite"/>
    </source>
</evidence>
<dbReference type="PANTHER" id="PTHR43544">
    <property type="entry name" value="SHORT-CHAIN DEHYDROGENASE/REDUCTASE"/>
    <property type="match status" value="1"/>
</dbReference>
<comment type="caution">
    <text evidence="2">The sequence shown here is derived from an EMBL/GenBank/DDBJ whole genome shotgun (WGS) entry which is preliminary data.</text>
</comment>
<name>A0A812U809_SYMPI</name>
<dbReference type="PANTHER" id="PTHR43544:SF2">
    <property type="entry name" value="OXIDOREDUCTASE"/>
    <property type="match status" value="1"/>
</dbReference>
<feature type="region of interest" description="Disordered" evidence="1">
    <location>
        <begin position="64"/>
        <end position="95"/>
    </location>
</feature>
<dbReference type="AlphaFoldDB" id="A0A812U809"/>
<evidence type="ECO:0008006" key="4">
    <source>
        <dbReference type="Google" id="ProtNLM"/>
    </source>
</evidence>
<protein>
    <recommendedName>
        <fullName evidence="4">Oxidoreductase</fullName>
    </recommendedName>
</protein>
<dbReference type="SUPFAM" id="SSF51735">
    <property type="entry name" value="NAD(P)-binding Rossmann-fold domains"/>
    <property type="match status" value="1"/>
</dbReference>
<organism evidence="2 3">
    <name type="scientific">Symbiodinium pilosum</name>
    <name type="common">Dinoflagellate</name>
    <dbReference type="NCBI Taxonomy" id="2952"/>
    <lineage>
        <taxon>Eukaryota</taxon>
        <taxon>Sar</taxon>
        <taxon>Alveolata</taxon>
        <taxon>Dinophyceae</taxon>
        <taxon>Suessiales</taxon>
        <taxon>Symbiodiniaceae</taxon>
        <taxon>Symbiodinium</taxon>
    </lineage>
</organism>
<reference evidence="2" key="1">
    <citation type="submission" date="2021-02" db="EMBL/GenBank/DDBJ databases">
        <authorList>
            <person name="Dougan E. K."/>
            <person name="Rhodes N."/>
            <person name="Thang M."/>
            <person name="Chan C."/>
        </authorList>
    </citation>
    <scope>NUCLEOTIDE SEQUENCE</scope>
</reference>